<dbReference type="HOGENOM" id="CLU_1893835_0_0_11"/>
<dbReference type="OMA" id="PSADWPW"/>
<reference evidence="1 2" key="1">
    <citation type="journal article" date="2012" name="J. Bacteriol.">
        <title>Genome Sequence of Radiation-Resistant Modestobacter marinus Strain BC501, a Representative Actinobacterium That Thrives on Calcareous Stone Surfaces.</title>
        <authorList>
            <person name="Normand P."/>
            <person name="Gury J."/>
            <person name="Pujic P."/>
            <person name="Chouaia B."/>
            <person name="Crotti E."/>
            <person name="Brusetti L."/>
            <person name="Daffonchio D."/>
            <person name="Vacherie B."/>
            <person name="Barbe V."/>
            <person name="Medigue C."/>
            <person name="Calteau A."/>
            <person name="Ghodhbane-Gtari F."/>
            <person name="Essoussi I."/>
            <person name="Nouioui I."/>
            <person name="Abbassi-Ghozzi I."/>
            <person name="Gtari M."/>
        </authorList>
    </citation>
    <scope>NUCLEOTIDE SEQUENCE [LARGE SCALE GENOMIC DNA]</scope>
    <source>
        <strain evidence="2">BC 501</strain>
    </source>
</reference>
<dbReference type="EMBL" id="FO203431">
    <property type="protein sequence ID" value="CCH89856.1"/>
    <property type="molecule type" value="Genomic_DNA"/>
</dbReference>
<dbReference type="KEGG" id="mmar:MODMU_4473"/>
<dbReference type="PATRIC" id="fig|477641.3.peg.4182"/>
<keyword evidence="2" id="KW-1185">Reference proteome</keyword>
<organism evidence="1 2">
    <name type="scientific">Modestobacter italicus (strain DSM 44449 / CECT 9708 / BC 501)</name>
    <dbReference type="NCBI Taxonomy" id="2732864"/>
    <lineage>
        <taxon>Bacteria</taxon>
        <taxon>Bacillati</taxon>
        <taxon>Actinomycetota</taxon>
        <taxon>Actinomycetes</taxon>
        <taxon>Geodermatophilales</taxon>
        <taxon>Geodermatophilaceae</taxon>
        <taxon>Modestobacter</taxon>
    </lineage>
</organism>
<protein>
    <submittedName>
        <fullName evidence="1">Uncharacterized protein</fullName>
    </submittedName>
</protein>
<evidence type="ECO:0000313" key="2">
    <source>
        <dbReference type="Proteomes" id="UP000006461"/>
    </source>
</evidence>
<dbReference type="Proteomes" id="UP000006461">
    <property type="component" value="Chromosome"/>
</dbReference>
<sequence length="134" mass="14157">MTSTWRAVHRTDDGEHVGYVAPASVDGGLVVPMTLAGTPAAGPLPVADATALLTGTGLAVLASRWWCRLPDPLPAGVTDAHRPSADWPWRPTVLVEVSPRQVQLRPEWAAPEEQTARAVLPFPAGDLLRTTAPG</sequence>
<proteinExistence type="predicted"/>
<dbReference type="AlphaFoldDB" id="I4F2J3"/>
<evidence type="ECO:0000313" key="1">
    <source>
        <dbReference type="EMBL" id="CCH89856.1"/>
    </source>
</evidence>
<name>I4F2J3_MODI5</name>
<accession>I4F2J3</accession>
<dbReference type="OrthoDB" id="68692at2"/>
<dbReference type="eggNOG" id="ENOG5033BW3">
    <property type="taxonomic scope" value="Bacteria"/>
</dbReference>
<gene>
    <name evidence="1" type="ordered locus">MODMU_4473</name>
</gene>